<evidence type="ECO:0000313" key="2">
    <source>
        <dbReference type="EMBL" id="GAA4932911.1"/>
    </source>
</evidence>
<dbReference type="AlphaFoldDB" id="A0AAV3TYL2"/>
<dbReference type="Pfam" id="PF01261">
    <property type="entry name" value="AP_endonuc_2"/>
    <property type="match status" value="1"/>
</dbReference>
<evidence type="ECO:0000313" key="3">
    <source>
        <dbReference type="Proteomes" id="UP001409585"/>
    </source>
</evidence>
<evidence type="ECO:0000259" key="1">
    <source>
        <dbReference type="Pfam" id="PF01261"/>
    </source>
</evidence>
<dbReference type="SUPFAM" id="SSF51658">
    <property type="entry name" value="Xylose isomerase-like"/>
    <property type="match status" value="1"/>
</dbReference>
<organism evidence="2 3">
    <name type="scientific">Halioxenophilus aromaticivorans</name>
    <dbReference type="NCBI Taxonomy" id="1306992"/>
    <lineage>
        <taxon>Bacteria</taxon>
        <taxon>Pseudomonadati</taxon>
        <taxon>Pseudomonadota</taxon>
        <taxon>Gammaproteobacteria</taxon>
        <taxon>Alteromonadales</taxon>
        <taxon>Alteromonadaceae</taxon>
        <taxon>Halioxenophilus</taxon>
    </lineage>
</organism>
<comment type="caution">
    <text evidence="2">The sequence shown here is derived from an EMBL/GenBank/DDBJ whole genome shotgun (WGS) entry which is preliminary data.</text>
</comment>
<dbReference type="InterPro" id="IPR013022">
    <property type="entry name" value="Xyl_isomerase-like_TIM-brl"/>
</dbReference>
<protein>
    <recommendedName>
        <fullName evidence="1">Xylose isomerase-like TIM barrel domain-containing protein</fullName>
    </recommendedName>
</protein>
<proteinExistence type="predicted"/>
<dbReference type="Proteomes" id="UP001409585">
    <property type="component" value="Unassembled WGS sequence"/>
</dbReference>
<dbReference type="EMBL" id="BAABLX010000006">
    <property type="protein sequence ID" value="GAA4932911.1"/>
    <property type="molecule type" value="Genomic_DNA"/>
</dbReference>
<dbReference type="InterPro" id="IPR036237">
    <property type="entry name" value="Xyl_isomerase-like_sf"/>
</dbReference>
<dbReference type="InterPro" id="IPR050312">
    <property type="entry name" value="IolE/XylAMocC-like"/>
</dbReference>
<name>A0AAV3TYL2_9ALTE</name>
<reference evidence="3" key="1">
    <citation type="journal article" date="2019" name="Int. J. Syst. Evol. Microbiol.">
        <title>The Global Catalogue of Microorganisms (GCM) 10K type strain sequencing project: providing services to taxonomists for standard genome sequencing and annotation.</title>
        <authorList>
            <consortium name="The Broad Institute Genomics Platform"/>
            <consortium name="The Broad Institute Genome Sequencing Center for Infectious Disease"/>
            <person name="Wu L."/>
            <person name="Ma J."/>
        </authorList>
    </citation>
    <scope>NUCLEOTIDE SEQUENCE [LARGE SCALE GENOMIC DNA]</scope>
    <source>
        <strain evidence="3">JCM 19134</strain>
    </source>
</reference>
<sequence length="334" mass="37419">MQLNRRTLLASTTKGFASALLLTPMAKLYAGTDFQYRGPVFGVQTYSFRDMLPAEGDTVDKMIAGCRALGIHAVELFEPSIQPPEFSANAPWAFIDGKPTRASVYGKPPEGPPPKDTQIIREKIRQWRLATPLDYFYEIGDRFRRAGIQVQAFNFSLKMDCTDEEAEKGFLITKALGTSIMTTSTTVEMAERSVAMMEHFGVLVGLHGHSNLHDPNQFARPESFERALELSPLYGMNFDVGHFHAAGFDSVAFLKKHHNRILNVHLKDRKNDFGKNMPFGKGDTPIAEIVQTIVKNRYPIPMMYEYEYAGSDSITELKKMSAYCLDAAQKALTS</sequence>
<dbReference type="PANTHER" id="PTHR12110">
    <property type="entry name" value="HYDROXYPYRUVATE ISOMERASE"/>
    <property type="match status" value="1"/>
</dbReference>
<feature type="domain" description="Xylose isomerase-like TIM barrel" evidence="1">
    <location>
        <begin position="200"/>
        <end position="310"/>
    </location>
</feature>
<dbReference type="RefSeq" id="WP_345417106.1">
    <property type="nucleotide sequence ID" value="NZ_AP031496.1"/>
</dbReference>
<dbReference type="Gene3D" id="3.20.20.150">
    <property type="entry name" value="Divalent-metal-dependent TIM barrel enzymes"/>
    <property type="match status" value="1"/>
</dbReference>
<accession>A0AAV3TYL2</accession>
<keyword evidence="3" id="KW-1185">Reference proteome</keyword>
<gene>
    <name evidence="2" type="ORF">GCM10025791_06910</name>
</gene>
<dbReference type="PANTHER" id="PTHR12110:SF41">
    <property type="entry name" value="INOSOSE DEHYDRATASE"/>
    <property type="match status" value="1"/>
</dbReference>